<evidence type="ECO:0000256" key="5">
    <source>
        <dbReference type="SAM" id="Phobius"/>
    </source>
</evidence>
<dbReference type="SUPFAM" id="SSF81330">
    <property type="entry name" value="Gated mechanosensitive channel"/>
    <property type="match status" value="1"/>
</dbReference>
<dbReference type="GO" id="GO:0008381">
    <property type="term" value="F:mechanosensitive monoatomic ion channel activity"/>
    <property type="evidence" value="ECO:0007669"/>
    <property type="project" value="TreeGrafter"/>
</dbReference>
<gene>
    <name evidence="6" type="ordered locus">Fnod_1262</name>
</gene>
<dbReference type="eggNOG" id="COG1970">
    <property type="taxonomic scope" value="Bacteria"/>
</dbReference>
<protein>
    <recommendedName>
        <fullName evidence="8">MscL family protein</fullName>
    </recommendedName>
</protein>
<keyword evidence="2 5" id="KW-0812">Transmembrane</keyword>
<reference evidence="6 7" key="1">
    <citation type="submission" date="2007-07" db="EMBL/GenBank/DDBJ databases">
        <title>Complete sequence of Fervidobacterium nodosum Rt17-B1.</title>
        <authorList>
            <consortium name="US DOE Joint Genome Institute"/>
            <person name="Copeland A."/>
            <person name="Lucas S."/>
            <person name="Lapidus A."/>
            <person name="Barry K."/>
            <person name="Glavina del Rio T."/>
            <person name="Dalin E."/>
            <person name="Tice H."/>
            <person name="Pitluck S."/>
            <person name="Saunders E."/>
            <person name="Brettin T."/>
            <person name="Bruce D."/>
            <person name="Detter J.C."/>
            <person name="Han C."/>
            <person name="Schmutz J."/>
            <person name="Larimer F."/>
            <person name="Land M."/>
            <person name="Hauser L."/>
            <person name="Kyrpides N."/>
            <person name="Mikhailova N."/>
            <person name="Nelson K."/>
            <person name="Gogarten J.P."/>
            <person name="Noll K."/>
            <person name="Richardson P."/>
        </authorList>
    </citation>
    <scope>NUCLEOTIDE SEQUENCE [LARGE SCALE GENOMIC DNA]</scope>
    <source>
        <strain evidence="7">ATCC 35602 / DSM 5306 / Rt17-B1</strain>
    </source>
</reference>
<reference evidence="6 7" key="2">
    <citation type="journal article" date="2009" name="Proc. Natl. Acad. Sci. U.S.A.">
        <title>On the chimeric nature, thermophilic origin, and phylogenetic placement of the Thermotogales.</title>
        <authorList>
            <person name="Zhaxybayeva O."/>
            <person name="Swithers K.S."/>
            <person name="Lapierre P."/>
            <person name="Fournier G.P."/>
            <person name="Bickhart D.M."/>
            <person name="DeBoy R.T."/>
            <person name="Nelson K.E."/>
            <person name="Nesbo C.L."/>
            <person name="Doolittle W.F."/>
            <person name="Gogarten J.P."/>
            <person name="Noll K.M."/>
        </authorList>
    </citation>
    <scope>NUCLEOTIDE SEQUENCE [LARGE SCALE GENOMIC DNA]</scope>
    <source>
        <strain evidence="7">ATCC 35602 / DSM 5306 / Rt17-B1</strain>
    </source>
</reference>
<proteinExistence type="predicted"/>
<dbReference type="InterPro" id="IPR036019">
    <property type="entry name" value="MscL_channel"/>
</dbReference>
<dbReference type="PANTHER" id="PTHR30266:SF2">
    <property type="entry name" value="LARGE-CONDUCTANCE MECHANOSENSITIVE CHANNEL"/>
    <property type="match status" value="1"/>
</dbReference>
<evidence type="ECO:0000256" key="2">
    <source>
        <dbReference type="ARBA" id="ARBA00022692"/>
    </source>
</evidence>
<dbReference type="GO" id="GO:0016020">
    <property type="term" value="C:membrane"/>
    <property type="evidence" value="ECO:0007669"/>
    <property type="project" value="UniProtKB-SubCell"/>
</dbReference>
<dbReference type="HOGENOM" id="CLU_205568_0_0_0"/>
<dbReference type="Pfam" id="PF01741">
    <property type="entry name" value="MscL"/>
    <property type="match status" value="1"/>
</dbReference>
<dbReference type="Gene3D" id="1.10.1200.120">
    <property type="entry name" value="Large-conductance mechanosensitive channel, MscL, domain 1"/>
    <property type="match status" value="1"/>
</dbReference>
<evidence type="ECO:0000313" key="7">
    <source>
        <dbReference type="Proteomes" id="UP000002415"/>
    </source>
</evidence>
<organism evidence="6 7">
    <name type="scientific">Fervidobacterium nodosum (strain ATCC 35602 / DSM 5306 / Rt17-B1)</name>
    <dbReference type="NCBI Taxonomy" id="381764"/>
    <lineage>
        <taxon>Bacteria</taxon>
        <taxon>Thermotogati</taxon>
        <taxon>Thermotogota</taxon>
        <taxon>Thermotogae</taxon>
        <taxon>Thermotogales</taxon>
        <taxon>Fervidobacteriaceae</taxon>
        <taxon>Fervidobacterium</taxon>
    </lineage>
</organism>
<dbReference type="InterPro" id="IPR037673">
    <property type="entry name" value="MSC/AndL"/>
</dbReference>
<dbReference type="RefSeq" id="WP_011994418.1">
    <property type="nucleotide sequence ID" value="NC_009718.1"/>
</dbReference>
<name>A7HMH6_FERNB</name>
<keyword evidence="3 5" id="KW-1133">Transmembrane helix</keyword>
<sequence length="61" mass="6862">MKKFMKEFSDFLKQYNVIGLAVAIIIGGKLNQFVTSFVNDLLMPAIFQPVLSSNQFYPGCV</sequence>
<comment type="subcellular location">
    <subcellularLocation>
        <location evidence="1">Membrane</location>
        <topology evidence="1">Multi-pass membrane protein</topology>
    </subcellularLocation>
</comment>
<evidence type="ECO:0008006" key="8">
    <source>
        <dbReference type="Google" id="ProtNLM"/>
    </source>
</evidence>
<dbReference type="STRING" id="381764.Fnod_1262"/>
<evidence type="ECO:0000256" key="1">
    <source>
        <dbReference type="ARBA" id="ARBA00004141"/>
    </source>
</evidence>
<dbReference type="PANTHER" id="PTHR30266">
    <property type="entry name" value="MECHANOSENSITIVE CHANNEL MSCL"/>
    <property type="match status" value="1"/>
</dbReference>
<dbReference type="EMBL" id="CP000771">
    <property type="protein sequence ID" value="ABS61109.1"/>
    <property type="molecule type" value="Genomic_DNA"/>
</dbReference>
<evidence type="ECO:0000313" key="6">
    <source>
        <dbReference type="EMBL" id="ABS61109.1"/>
    </source>
</evidence>
<dbReference type="Proteomes" id="UP000002415">
    <property type="component" value="Chromosome"/>
</dbReference>
<keyword evidence="7" id="KW-1185">Reference proteome</keyword>
<dbReference type="KEGG" id="fno:Fnod_1262"/>
<dbReference type="AlphaFoldDB" id="A7HMH6"/>
<evidence type="ECO:0000256" key="4">
    <source>
        <dbReference type="ARBA" id="ARBA00023136"/>
    </source>
</evidence>
<keyword evidence="4 5" id="KW-0472">Membrane</keyword>
<accession>A7HMH6</accession>
<evidence type="ECO:0000256" key="3">
    <source>
        <dbReference type="ARBA" id="ARBA00022989"/>
    </source>
</evidence>
<feature type="transmembrane region" description="Helical" evidence="5">
    <location>
        <begin position="12"/>
        <end position="34"/>
    </location>
</feature>